<dbReference type="Proteomes" id="UP000027920">
    <property type="component" value="Unassembled WGS sequence"/>
</dbReference>
<evidence type="ECO:0000313" key="8">
    <source>
        <dbReference type="EMBL" id="KEF62110.1"/>
    </source>
</evidence>
<reference evidence="8 9" key="1">
    <citation type="submission" date="2013-03" db="EMBL/GenBank/DDBJ databases">
        <title>The Genome Sequence of Exophiala aquamarina CBS 119918.</title>
        <authorList>
            <consortium name="The Broad Institute Genomics Platform"/>
            <person name="Cuomo C."/>
            <person name="de Hoog S."/>
            <person name="Gorbushina A."/>
            <person name="Walker B."/>
            <person name="Young S.K."/>
            <person name="Zeng Q."/>
            <person name="Gargeya S."/>
            <person name="Fitzgerald M."/>
            <person name="Haas B."/>
            <person name="Abouelleil A."/>
            <person name="Allen A.W."/>
            <person name="Alvarado L."/>
            <person name="Arachchi H.M."/>
            <person name="Berlin A.M."/>
            <person name="Chapman S.B."/>
            <person name="Gainer-Dewar J."/>
            <person name="Goldberg J."/>
            <person name="Griggs A."/>
            <person name="Gujja S."/>
            <person name="Hansen M."/>
            <person name="Howarth C."/>
            <person name="Imamovic A."/>
            <person name="Ireland A."/>
            <person name="Larimer J."/>
            <person name="McCowan C."/>
            <person name="Murphy C."/>
            <person name="Pearson M."/>
            <person name="Poon T.W."/>
            <person name="Priest M."/>
            <person name="Roberts A."/>
            <person name="Saif S."/>
            <person name="Shea T."/>
            <person name="Sisk P."/>
            <person name="Sykes S."/>
            <person name="Wortman J."/>
            <person name="Nusbaum C."/>
            <person name="Birren B."/>
        </authorList>
    </citation>
    <scope>NUCLEOTIDE SEQUENCE [LARGE SCALE GENOMIC DNA]</scope>
    <source>
        <strain evidence="8 9">CBS 119918</strain>
    </source>
</reference>
<evidence type="ECO:0000256" key="5">
    <source>
        <dbReference type="ARBA" id="ARBA00023242"/>
    </source>
</evidence>
<evidence type="ECO:0000256" key="2">
    <source>
        <dbReference type="ARBA" id="ARBA00023015"/>
    </source>
</evidence>
<comment type="subcellular location">
    <subcellularLocation>
        <location evidence="1">Nucleus</location>
    </subcellularLocation>
</comment>
<dbReference type="SMART" id="SM00353">
    <property type="entry name" value="HLH"/>
    <property type="match status" value="1"/>
</dbReference>
<dbReference type="STRING" id="1182545.A0A072Q2I0"/>
<keyword evidence="9" id="KW-1185">Reference proteome</keyword>
<dbReference type="SUPFAM" id="SSF47459">
    <property type="entry name" value="HLH, helix-loop-helix DNA-binding domain"/>
    <property type="match status" value="1"/>
</dbReference>
<keyword evidence="5" id="KW-0539">Nucleus</keyword>
<dbReference type="InterPro" id="IPR036638">
    <property type="entry name" value="HLH_DNA-bd_sf"/>
</dbReference>
<gene>
    <name evidence="8" type="ORF">A1O9_00082</name>
</gene>
<evidence type="ECO:0000256" key="1">
    <source>
        <dbReference type="ARBA" id="ARBA00004123"/>
    </source>
</evidence>
<feature type="region of interest" description="Disordered" evidence="6">
    <location>
        <begin position="1"/>
        <end position="62"/>
    </location>
</feature>
<keyword evidence="4" id="KW-0804">Transcription</keyword>
<dbReference type="Pfam" id="PF00010">
    <property type="entry name" value="HLH"/>
    <property type="match status" value="1"/>
</dbReference>
<dbReference type="GO" id="GO:0000978">
    <property type="term" value="F:RNA polymerase II cis-regulatory region sequence-specific DNA binding"/>
    <property type="evidence" value="ECO:0007669"/>
    <property type="project" value="TreeGrafter"/>
</dbReference>
<dbReference type="OrthoDB" id="5778525at2759"/>
<accession>A0A072Q2I0</accession>
<keyword evidence="3" id="KW-0238">DNA-binding</keyword>
<dbReference type="AlphaFoldDB" id="A0A072Q2I0"/>
<dbReference type="GeneID" id="25275034"/>
<dbReference type="PANTHER" id="PTHR15741">
    <property type="entry name" value="BASIC HELIX-LOOP-HELIX ZIP TRANSCRIPTION FACTOR"/>
    <property type="match status" value="1"/>
</dbReference>
<sequence>MSNEEDRATESNGSSPASSTTSEAKKPSTTPAGSSKKSKASKPRLTASQKNFNHKDAENKRRTAIRERFTELSQMVPGAQGQERSEQVMLGKTTDFLRDMLQEQRRLEALADAQGIPIDDSTRMRDDDYGGPQWVQPNMAAYESSKQKKSTGDSQSATKEDDENE</sequence>
<name>A0A072Q2I0_9EURO</name>
<feature type="compositionally biased region" description="Basic and acidic residues" evidence="6">
    <location>
        <begin position="53"/>
        <end position="62"/>
    </location>
</feature>
<dbReference type="RefSeq" id="XP_013264700.1">
    <property type="nucleotide sequence ID" value="XM_013409246.1"/>
</dbReference>
<protein>
    <recommendedName>
        <fullName evidence="7">BHLH domain-containing protein</fullName>
    </recommendedName>
</protein>
<organism evidence="8 9">
    <name type="scientific">Exophiala aquamarina CBS 119918</name>
    <dbReference type="NCBI Taxonomy" id="1182545"/>
    <lineage>
        <taxon>Eukaryota</taxon>
        <taxon>Fungi</taxon>
        <taxon>Dikarya</taxon>
        <taxon>Ascomycota</taxon>
        <taxon>Pezizomycotina</taxon>
        <taxon>Eurotiomycetes</taxon>
        <taxon>Chaetothyriomycetidae</taxon>
        <taxon>Chaetothyriales</taxon>
        <taxon>Herpotrichiellaceae</taxon>
        <taxon>Exophiala</taxon>
    </lineage>
</organism>
<feature type="domain" description="BHLH" evidence="7">
    <location>
        <begin position="49"/>
        <end position="100"/>
    </location>
</feature>
<dbReference type="HOGENOM" id="CLU_126658_1_0_1"/>
<dbReference type="InterPro" id="IPR011598">
    <property type="entry name" value="bHLH_dom"/>
</dbReference>
<feature type="region of interest" description="Disordered" evidence="6">
    <location>
        <begin position="109"/>
        <end position="165"/>
    </location>
</feature>
<keyword evidence="2" id="KW-0805">Transcription regulation</keyword>
<evidence type="ECO:0000256" key="4">
    <source>
        <dbReference type="ARBA" id="ARBA00023163"/>
    </source>
</evidence>
<evidence type="ECO:0000313" key="9">
    <source>
        <dbReference type="Proteomes" id="UP000027920"/>
    </source>
</evidence>
<dbReference type="GO" id="GO:0000981">
    <property type="term" value="F:DNA-binding transcription factor activity, RNA polymerase II-specific"/>
    <property type="evidence" value="ECO:0007669"/>
    <property type="project" value="TreeGrafter"/>
</dbReference>
<proteinExistence type="predicted"/>
<dbReference type="EMBL" id="AMGV01000001">
    <property type="protein sequence ID" value="KEF62110.1"/>
    <property type="molecule type" value="Genomic_DNA"/>
</dbReference>
<dbReference type="PROSITE" id="PS50888">
    <property type="entry name" value="BHLH"/>
    <property type="match status" value="1"/>
</dbReference>
<dbReference type="VEuPathDB" id="FungiDB:A1O9_00082"/>
<evidence type="ECO:0000256" key="6">
    <source>
        <dbReference type="SAM" id="MobiDB-lite"/>
    </source>
</evidence>
<comment type="caution">
    <text evidence="8">The sequence shown here is derived from an EMBL/GenBank/DDBJ whole genome shotgun (WGS) entry which is preliminary data.</text>
</comment>
<dbReference type="GO" id="GO:0005634">
    <property type="term" value="C:nucleus"/>
    <property type="evidence" value="ECO:0007669"/>
    <property type="project" value="UniProtKB-SubCell"/>
</dbReference>
<dbReference type="InterPro" id="IPR052207">
    <property type="entry name" value="Max-like/E-box_TFs"/>
</dbReference>
<evidence type="ECO:0000256" key="3">
    <source>
        <dbReference type="ARBA" id="ARBA00023125"/>
    </source>
</evidence>
<feature type="compositionally biased region" description="Low complexity" evidence="6">
    <location>
        <begin position="10"/>
        <end position="35"/>
    </location>
</feature>
<dbReference type="Gene3D" id="4.10.280.10">
    <property type="entry name" value="Helix-loop-helix DNA-binding domain"/>
    <property type="match status" value="1"/>
</dbReference>
<dbReference type="GO" id="GO:0046983">
    <property type="term" value="F:protein dimerization activity"/>
    <property type="evidence" value="ECO:0007669"/>
    <property type="project" value="InterPro"/>
</dbReference>
<dbReference type="PANTHER" id="PTHR15741:SF27">
    <property type="entry name" value="TRANSCRIPTION FACTOR AP-4"/>
    <property type="match status" value="1"/>
</dbReference>
<evidence type="ECO:0000259" key="7">
    <source>
        <dbReference type="PROSITE" id="PS50888"/>
    </source>
</evidence>